<name>T1GK71_MEGSC</name>
<sequence>MFLQKSISLWLISAILLSNAILSVFTYPQTQTVSRIDYSPQTVMANNGGYPDSHQQQQNQNLSQRKFAVKPNASKKVALDDIDEDVEPNQLQENNGFSWTNVLTTVMQMFFNNNGYNAPSKSDDIDGLGGGVAPSPWTNVISMGLKIFNAVLGGYQQDNID</sequence>
<dbReference type="STRING" id="36166.T1GK71"/>
<evidence type="ECO:0000313" key="3">
    <source>
        <dbReference type="Proteomes" id="UP000015102"/>
    </source>
</evidence>
<feature type="chain" id="PRO_5004588349" evidence="1">
    <location>
        <begin position="21"/>
        <end position="161"/>
    </location>
</feature>
<evidence type="ECO:0000256" key="1">
    <source>
        <dbReference type="SAM" id="SignalP"/>
    </source>
</evidence>
<evidence type="ECO:0000313" key="2">
    <source>
        <dbReference type="EnsemblMetazoa" id="MESCA003889-PA"/>
    </source>
</evidence>
<dbReference type="Proteomes" id="UP000015102">
    <property type="component" value="Unassembled WGS sequence"/>
</dbReference>
<accession>T1GK71</accession>
<reference evidence="3" key="1">
    <citation type="submission" date="2013-02" db="EMBL/GenBank/DDBJ databases">
        <authorList>
            <person name="Hughes D."/>
        </authorList>
    </citation>
    <scope>NUCLEOTIDE SEQUENCE</scope>
    <source>
        <strain>Durham</strain>
        <strain evidence="3">NC isolate 2 -- Noor lab</strain>
    </source>
</reference>
<dbReference type="EMBL" id="CAQQ02025348">
    <property type="status" value="NOT_ANNOTATED_CDS"/>
    <property type="molecule type" value="Genomic_DNA"/>
</dbReference>
<keyword evidence="1" id="KW-0732">Signal</keyword>
<dbReference type="OMA" id="RIDYSPQ"/>
<organism evidence="2 3">
    <name type="scientific">Megaselia scalaris</name>
    <name type="common">Humpbacked fly</name>
    <name type="synonym">Phora scalaris</name>
    <dbReference type="NCBI Taxonomy" id="36166"/>
    <lineage>
        <taxon>Eukaryota</taxon>
        <taxon>Metazoa</taxon>
        <taxon>Ecdysozoa</taxon>
        <taxon>Arthropoda</taxon>
        <taxon>Hexapoda</taxon>
        <taxon>Insecta</taxon>
        <taxon>Pterygota</taxon>
        <taxon>Neoptera</taxon>
        <taxon>Endopterygota</taxon>
        <taxon>Diptera</taxon>
        <taxon>Brachycera</taxon>
        <taxon>Muscomorpha</taxon>
        <taxon>Platypezoidea</taxon>
        <taxon>Phoridae</taxon>
        <taxon>Megaseliini</taxon>
        <taxon>Megaselia</taxon>
    </lineage>
</organism>
<proteinExistence type="predicted"/>
<feature type="signal peptide" evidence="1">
    <location>
        <begin position="1"/>
        <end position="20"/>
    </location>
</feature>
<dbReference type="EMBL" id="CAQQ02025350">
    <property type="status" value="NOT_ANNOTATED_CDS"/>
    <property type="molecule type" value="Genomic_DNA"/>
</dbReference>
<dbReference type="EMBL" id="CAQQ02025351">
    <property type="status" value="NOT_ANNOTATED_CDS"/>
    <property type="molecule type" value="Genomic_DNA"/>
</dbReference>
<dbReference type="EnsemblMetazoa" id="MESCA003889-RA">
    <property type="protein sequence ID" value="MESCA003889-PA"/>
    <property type="gene ID" value="MESCA003889"/>
</dbReference>
<dbReference type="EMBL" id="CAQQ02025347">
    <property type="status" value="NOT_ANNOTATED_CDS"/>
    <property type="molecule type" value="Genomic_DNA"/>
</dbReference>
<protein>
    <submittedName>
        <fullName evidence="2">Uncharacterized protein</fullName>
    </submittedName>
</protein>
<dbReference type="HOGENOM" id="CLU_1647949_0_0_1"/>
<keyword evidence="3" id="KW-1185">Reference proteome</keyword>
<reference evidence="2" key="2">
    <citation type="submission" date="2015-06" db="UniProtKB">
        <authorList>
            <consortium name="EnsemblMetazoa"/>
        </authorList>
    </citation>
    <scope>IDENTIFICATION</scope>
</reference>
<dbReference type="EMBL" id="CAQQ02025349">
    <property type="status" value="NOT_ANNOTATED_CDS"/>
    <property type="molecule type" value="Genomic_DNA"/>
</dbReference>
<dbReference type="AlphaFoldDB" id="T1GK71"/>